<evidence type="ECO:0000313" key="1">
    <source>
        <dbReference type="EMBL" id="GHA29334.1"/>
    </source>
</evidence>
<organism evidence="1 2">
    <name type="scientific">Devosia pacifica</name>
    <dbReference type="NCBI Taxonomy" id="1335967"/>
    <lineage>
        <taxon>Bacteria</taxon>
        <taxon>Pseudomonadati</taxon>
        <taxon>Pseudomonadota</taxon>
        <taxon>Alphaproteobacteria</taxon>
        <taxon>Hyphomicrobiales</taxon>
        <taxon>Devosiaceae</taxon>
        <taxon>Devosia</taxon>
    </lineage>
</organism>
<dbReference type="EMBL" id="BMZE01000003">
    <property type="protein sequence ID" value="GHA29334.1"/>
    <property type="molecule type" value="Genomic_DNA"/>
</dbReference>
<dbReference type="Pfam" id="PF11367">
    <property type="entry name" value="Tail_completion_gp17"/>
    <property type="match status" value="1"/>
</dbReference>
<dbReference type="AlphaFoldDB" id="A0A918SAC3"/>
<dbReference type="Proteomes" id="UP000646579">
    <property type="component" value="Unassembled WGS sequence"/>
</dbReference>
<proteinExistence type="predicted"/>
<comment type="caution">
    <text evidence="1">The sequence shown here is derived from an EMBL/GenBank/DDBJ whole genome shotgun (WGS) entry which is preliminary data.</text>
</comment>
<sequence length="135" mass="14370">MTHPITALQTAMLAALNRDSILQALLGDGSISDAPSIGESAPCIAIARHDIRPYDGDAAPGHEHTLVLSVWHPDADRAAISAIIARVLAVLGEAELSSTDLCVIAIRHQRTRTETEIRSGAMRALVQLRAVSEPH</sequence>
<accession>A0A918SAC3</accession>
<evidence type="ECO:0008006" key="3">
    <source>
        <dbReference type="Google" id="ProtNLM"/>
    </source>
</evidence>
<reference evidence="1" key="1">
    <citation type="journal article" date="2014" name="Int. J. Syst. Evol. Microbiol.">
        <title>Complete genome sequence of Corynebacterium casei LMG S-19264T (=DSM 44701T), isolated from a smear-ripened cheese.</title>
        <authorList>
            <consortium name="US DOE Joint Genome Institute (JGI-PGF)"/>
            <person name="Walter F."/>
            <person name="Albersmeier A."/>
            <person name="Kalinowski J."/>
            <person name="Ruckert C."/>
        </authorList>
    </citation>
    <scope>NUCLEOTIDE SEQUENCE</scope>
    <source>
        <strain evidence="1">KCTC 32437</strain>
    </source>
</reference>
<evidence type="ECO:0000313" key="2">
    <source>
        <dbReference type="Proteomes" id="UP000646579"/>
    </source>
</evidence>
<dbReference type="InterPro" id="IPR021508">
    <property type="entry name" value="Gp17-like"/>
</dbReference>
<gene>
    <name evidence="1" type="ORF">GCM10007989_26140</name>
</gene>
<keyword evidence="2" id="KW-1185">Reference proteome</keyword>
<protein>
    <recommendedName>
        <fullName evidence="3">DUF3168 domain-containing protein</fullName>
    </recommendedName>
</protein>
<dbReference type="RefSeq" id="WP_189426185.1">
    <property type="nucleotide sequence ID" value="NZ_BMZE01000003.1"/>
</dbReference>
<name>A0A918SAC3_9HYPH</name>
<reference evidence="1" key="2">
    <citation type="submission" date="2020-09" db="EMBL/GenBank/DDBJ databases">
        <authorList>
            <person name="Sun Q."/>
            <person name="Kim S."/>
        </authorList>
    </citation>
    <scope>NUCLEOTIDE SEQUENCE</scope>
    <source>
        <strain evidence="1">KCTC 32437</strain>
    </source>
</reference>
<dbReference type="InterPro" id="IPR053745">
    <property type="entry name" value="Viral_Tail_Comp_sf"/>
</dbReference>
<dbReference type="Gene3D" id="3.30.2000.30">
    <property type="match status" value="1"/>
</dbReference>